<feature type="compositionally biased region" description="Polar residues" evidence="2">
    <location>
        <begin position="131"/>
        <end position="143"/>
    </location>
</feature>
<dbReference type="SUPFAM" id="SSF58104">
    <property type="entry name" value="Methyl-accepting chemotaxis protein (MCP) signaling domain"/>
    <property type="match status" value="1"/>
</dbReference>
<name>A0A0F9DBX5_9ZZZZ</name>
<evidence type="ECO:0000259" key="3">
    <source>
        <dbReference type="PROSITE" id="PS50111"/>
    </source>
</evidence>
<dbReference type="Pfam" id="PF00015">
    <property type="entry name" value="MCPsignal"/>
    <property type="match status" value="1"/>
</dbReference>
<evidence type="ECO:0000313" key="4">
    <source>
        <dbReference type="EMBL" id="KKL15231.1"/>
    </source>
</evidence>
<comment type="caution">
    <text evidence="4">The sequence shown here is derived from an EMBL/GenBank/DDBJ whole genome shotgun (WGS) entry which is preliminary data.</text>
</comment>
<dbReference type="PANTHER" id="PTHR43531:SF11">
    <property type="entry name" value="METHYL-ACCEPTING CHEMOTAXIS PROTEIN 3"/>
    <property type="match status" value="1"/>
</dbReference>
<keyword evidence="1" id="KW-0145">Chemotaxis</keyword>
<feature type="compositionally biased region" description="Acidic residues" evidence="2">
    <location>
        <begin position="154"/>
        <end position="164"/>
    </location>
</feature>
<protein>
    <recommendedName>
        <fullName evidence="3">Methyl-accepting transducer domain-containing protein</fullName>
    </recommendedName>
</protein>
<dbReference type="GO" id="GO:0006935">
    <property type="term" value="P:chemotaxis"/>
    <property type="evidence" value="ECO:0007669"/>
    <property type="project" value="UniProtKB-KW"/>
</dbReference>
<feature type="non-terminal residue" evidence="4">
    <location>
        <position position="1"/>
    </location>
</feature>
<dbReference type="Gene3D" id="1.10.287.950">
    <property type="entry name" value="Methyl-accepting chemotaxis protein"/>
    <property type="match status" value="1"/>
</dbReference>
<dbReference type="InterPro" id="IPR051310">
    <property type="entry name" value="MCP_chemotaxis"/>
</dbReference>
<organism evidence="4">
    <name type="scientific">marine sediment metagenome</name>
    <dbReference type="NCBI Taxonomy" id="412755"/>
    <lineage>
        <taxon>unclassified sequences</taxon>
        <taxon>metagenomes</taxon>
        <taxon>ecological metagenomes</taxon>
    </lineage>
</organism>
<dbReference type="GO" id="GO:0007165">
    <property type="term" value="P:signal transduction"/>
    <property type="evidence" value="ECO:0007669"/>
    <property type="project" value="InterPro"/>
</dbReference>
<proteinExistence type="predicted"/>
<dbReference type="InterPro" id="IPR004089">
    <property type="entry name" value="MCPsignal_dom"/>
</dbReference>
<evidence type="ECO:0000256" key="2">
    <source>
        <dbReference type="SAM" id="MobiDB-lite"/>
    </source>
</evidence>
<dbReference type="GO" id="GO:0016020">
    <property type="term" value="C:membrane"/>
    <property type="evidence" value="ECO:0007669"/>
    <property type="project" value="InterPro"/>
</dbReference>
<reference evidence="4" key="1">
    <citation type="journal article" date="2015" name="Nature">
        <title>Complex archaea that bridge the gap between prokaryotes and eukaryotes.</title>
        <authorList>
            <person name="Spang A."/>
            <person name="Saw J.H."/>
            <person name="Jorgensen S.L."/>
            <person name="Zaremba-Niedzwiedzka K."/>
            <person name="Martijn J."/>
            <person name="Lind A.E."/>
            <person name="van Eijk R."/>
            <person name="Schleper C."/>
            <person name="Guy L."/>
            <person name="Ettema T.J."/>
        </authorList>
    </citation>
    <scope>NUCLEOTIDE SEQUENCE</scope>
</reference>
<evidence type="ECO:0000256" key="1">
    <source>
        <dbReference type="ARBA" id="ARBA00022500"/>
    </source>
</evidence>
<dbReference type="AlphaFoldDB" id="A0A0F9DBX5"/>
<feature type="region of interest" description="Disordered" evidence="2">
    <location>
        <begin position="127"/>
        <end position="164"/>
    </location>
</feature>
<feature type="compositionally biased region" description="Low complexity" evidence="2">
    <location>
        <begin position="70"/>
        <end position="90"/>
    </location>
</feature>
<accession>A0A0F9DBX5</accession>
<sequence>NTSALIEESTNNAKNGVDIANEVTKVLEEVVGGISKTSELVGEIAAASQEQSQGIDQVNTAVTQMDKVTQQNAANAEESASASEELSAQAETMNQIVRQLSTLVGASSTDSSTSQKATLSASDHTFHNIAGGSSNTAIQQPTVKATAEKAIPLDDSEGFEDFNA</sequence>
<feature type="domain" description="Methyl-accepting transducer" evidence="3">
    <location>
        <begin position="1"/>
        <end position="87"/>
    </location>
</feature>
<gene>
    <name evidence="4" type="ORF">LCGC14_2507660</name>
</gene>
<dbReference type="PROSITE" id="PS50111">
    <property type="entry name" value="CHEMOTAXIS_TRANSDUC_2"/>
    <property type="match status" value="1"/>
</dbReference>
<dbReference type="EMBL" id="LAZR01040142">
    <property type="protein sequence ID" value="KKL15231.1"/>
    <property type="molecule type" value="Genomic_DNA"/>
</dbReference>
<feature type="region of interest" description="Disordered" evidence="2">
    <location>
        <begin position="69"/>
        <end position="90"/>
    </location>
</feature>
<dbReference type="PANTHER" id="PTHR43531">
    <property type="entry name" value="PROTEIN ICFG"/>
    <property type="match status" value="1"/>
</dbReference>